<dbReference type="OMA" id="AKNDCFH"/>
<dbReference type="OrthoDB" id="5877512at2759"/>
<feature type="compositionally biased region" description="Low complexity" evidence="1">
    <location>
        <begin position="86"/>
        <end position="97"/>
    </location>
</feature>
<gene>
    <name evidence="2" type="ORF">TCLT_LOCUS3333</name>
</gene>
<evidence type="ECO:0000256" key="1">
    <source>
        <dbReference type="SAM" id="MobiDB-lite"/>
    </source>
</evidence>
<reference evidence="4" key="1">
    <citation type="submission" date="2017-02" db="UniProtKB">
        <authorList>
            <consortium name="WormBaseParasite"/>
        </authorList>
    </citation>
    <scope>IDENTIFICATION</scope>
</reference>
<dbReference type="AlphaFoldDB" id="A0A0N5CSY2"/>
<sequence>MSTTTSPKSLSTPQNAALATGYSRLYLSTAEKRIRNRSLCSLLWTPPLYPGYSAKLEKSSKQKISLLPVENEEINWSSPKKETNSKESSGYGSGASESDPENDHHSKKVPTDIDNIDIGAVNIISDNNQAADEDLRTSKRTQARQLRNRHVTIEKARRRSIPACLRDAFSDEIARVLEINGVLQYETDAVSFRK</sequence>
<reference evidence="2 3" key="2">
    <citation type="submission" date="2018-11" db="EMBL/GenBank/DDBJ databases">
        <authorList>
            <consortium name="Pathogen Informatics"/>
        </authorList>
    </citation>
    <scope>NUCLEOTIDE SEQUENCE [LARGE SCALE GENOMIC DNA]</scope>
</reference>
<evidence type="ECO:0000313" key="3">
    <source>
        <dbReference type="Proteomes" id="UP000276776"/>
    </source>
</evidence>
<dbReference type="Proteomes" id="UP000276776">
    <property type="component" value="Unassembled WGS sequence"/>
</dbReference>
<feature type="region of interest" description="Disordered" evidence="1">
    <location>
        <begin position="76"/>
        <end position="112"/>
    </location>
</feature>
<accession>A0A0N5CSY2</accession>
<evidence type="ECO:0000313" key="4">
    <source>
        <dbReference type="WBParaSite" id="TCLT_0000333901-mRNA-1"/>
    </source>
</evidence>
<keyword evidence="3" id="KW-1185">Reference proteome</keyword>
<dbReference type="EMBL" id="UYYF01001300">
    <property type="protein sequence ID" value="VDM99750.1"/>
    <property type="molecule type" value="Genomic_DNA"/>
</dbReference>
<organism evidence="4">
    <name type="scientific">Thelazia callipaeda</name>
    <name type="common">Oriental eyeworm</name>
    <name type="synonym">Parasitic nematode</name>
    <dbReference type="NCBI Taxonomy" id="103827"/>
    <lineage>
        <taxon>Eukaryota</taxon>
        <taxon>Metazoa</taxon>
        <taxon>Ecdysozoa</taxon>
        <taxon>Nematoda</taxon>
        <taxon>Chromadorea</taxon>
        <taxon>Rhabditida</taxon>
        <taxon>Spirurina</taxon>
        <taxon>Spiruromorpha</taxon>
        <taxon>Thelazioidea</taxon>
        <taxon>Thelaziidae</taxon>
        <taxon>Thelazia</taxon>
    </lineage>
</organism>
<proteinExistence type="predicted"/>
<protein>
    <submittedName>
        <fullName evidence="4">BHLH domain-containing protein</fullName>
    </submittedName>
</protein>
<name>A0A0N5CSY2_THECL</name>
<dbReference type="WBParaSite" id="TCLT_0000333901-mRNA-1">
    <property type="protein sequence ID" value="TCLT_0000333901-mRNA-1"/>
    <property type="gene ID" value="TCLT_0000333901"/>
</dbReference>
<evidence type="ECO:0000313" key="2">
    <source>
        <dbReference type="EMBL" id="VDM99750.1"/>
    </source>
</evidence>